<dbReference type="InterPro" id="IPR007345">
    <property type="entry name" value="Polysacch_pyruvyl_Trfase"/>
</dbReference>
<proteinExistence type="predicted"/>
<evidence type="ECO:0000313" key="2">
    <source>
        <dbReference type="EMBL" id="RGM03981.1"/>
    </source>
</evidence>
<keyword evidence="2" id="KW-0808">Transferase</keyword>
<evidence type="ECO:0000313" key="3">
    <source>
        <dbReference type="Proteomes" id="UP000261257"/>
    </source>
</evidence>
<dbReference type="Pfam" id="PF04230">
    <property type="entry name" value="PS_pyruv_trans"/>
    <property type="match status" value="1"/>
</dbReference>
<sequence length="394" mass="45045">MRDIAILTKYYKNYNYGGMLQGYALHKVISMLGYSVDLVSYDVRQNSNPVYVSLIQQCKQYGLRAAIYKAGEKAIGKCNFLISDLLETRIQKFNQFMIDANANTKLYNDDTILELGNEYKIFVSGSDQIWNPNSVRKLYLQTFINAPNRKISYAASIGRNTFTEHEADILIPYIRNFGTISVREETAKKLLENYIQNNIYTVIDPTMLLSLEDWDNIASKRLIIGKYAIVYFFSNNLAVRKASMDFCNRHGLQMVLIPYAKQEFNLTDGKGVGKRLKNIGPREFVSAIKHAEFVLTDSFHGVVFSIIYQKPFAVFERNKAGHVSMNSRLYDLLNTFDLTDRLIDIENIGLLDSLIEIDTEKVVKILTQKKCESHTFLKESIDKAVRSVDNGTGK</sequence>
<feature type="domain" description="Polysaccharide pyruvyl transferase" evidence="1">
    <location>
        <begin position="15"/>
        <end position="317"/>
    </location>
</feature>
<dbReference type="GO" id="GO:0016740">
    <property type="term" value="F:transferase activity"/>
    <property type="evidence" value="ECO:0007669"/>
    <property type="project" value="UniProtKB-KW"/>
</dbReference>
<gene>
    <name evidence="2" type="ORF">DXC39_13255</name>
</gene>
<organism evidence="2 3">
    <name type="scientific">Hungatella hathewayi</name>
    <dbReference type="NCBI Taxonomy" id="154046"/>
    <lineage>
        <taxon>Bacteria</taxon>
        <taxon>Bacillati</taxon>
        <taxon>Bacillota</taxon>
        <taxon>Clostridia</taxon>
        <taxon>Lachnospirales</taxon>
        <taxon>Lachnospiraceae</taxon>
        <taxon>Hungatella</taxon>
    </lineage>
</organism>
<dbReference type="EMBL" id="QSSQ01000011">
    <property type="protein sequence ID" value="RGM03981.1"/>
    <property type="molecule type" value="Genomic_DNA"/>
</dbReference>
<accession>A0A3E4U8N9</accession>
<comment type="caution">
    <text evidence="2">The sequence shown here is derived from an EMBL/GenBank/DDBJ whole genome shotgun (WGS) entry which is preliminary data.</text>
</comment>
<evidence type="ECO:0000259" key="1">
    <source>
        <dbReference type="Pfam" id="PF04230"/>
    </source>
</evidence>
<reference evidence="2 3" key="1">
    <citation type="submission" date="2018-08" db="EMBL/GenBank/DDBJ databases">
        <title>A genome reference for cultivated species of the human gut microbiota.</title>
        <authorList>
            <person name="Zou Y."/>
            <person name="Xue W."/>
            <person name="Luo G."/>
        </authorList>
    </citation>
    <scope>NUCLEOTIDE SEQUENCE [LARGE SCALE GENOMIC DNA]</scope>
    <source>
        <strain evidence="2 3">TF05-11AC</strain>
    </source>
</reference>
<dbReference type="RefSeq" id="WP_117622737.1">
    <property type="nucleotide sequence ID" value="NZ_QRQF01000015.1"/>
</dbReference>
<name>A0A3E4U8N9_9FIRM</name>
<dbReference type="Proteomes" id="UP000261257">
    <property type="component" value="Unassembled WGS sequence"/>
</dbReference>
<dbReference type="AlphaFoldDB" id="A0A3E4U8N9"/>
<protein>
    <submittedName>
        <fullName evidence="2">Polysaccharide pyruvyl transferase family protein</fullName>
    </submittedName>
</protein>